<reference evidence="2 3" key="1">
    <citation type="submission" date="2016-07" db="EMBL/GenBank/DDBJ databases">
        <title>Pervasive Adenine N6-methylation of Active Genes in Fungi.</title>
        <authorList>
            <consortium name="DOE Joint Genome Institute"/>
            <person name="Mondo S.J."/>
            <person name="Dannebaum R.O."/>
            <person name="Kuo R.C."/>
            <person name="Labutti K."/>
            <person name="Haridas S."/>
            <person name="Kuo A."/>
            <person name="Salamov A."/>
            <person name="Ahrendt S.R."/>
            <person name="Lipzen A."/>
            <person name="Sullivan W."/>
            <person name="Andreopoulos W.B."/>
            <person name="Clum A."/>
            <person name="Lindquist E."/>
            <person name="Daum C."/>
            <person name="Ramamoorthy G.K."/>
            <person name="Gryganskyi A."/>
            <person name="Culley D."/>
            <person name="Magnuson J.K."/>
            <person name="James T.Y."/>
            <person name="O'Malley M.A."/>
            <person name="Stajich J.E."/>
            <person name="Spatafora J.W."/>
            <person name="Visel A."/>
            <person name="Grigoriev I.V."/>
        </authorList>
    </citation>
    <scope>NUCLEOTIDE SEQUENCE [LARGE SCALE GENOMIC DNA]</scope>
    <source>
        <strain evidence="2 3">CBS 129021</strain>
    </source>
</reference>
<keyword evidence="3" id="KW-1185">Reference proteome</keyword>
<dbReference type="RefSeq" id="XP_040721082.1">
    <property type="nucleotide sequence ID" value="XM_040863228.1"/>
</dbReference>
<evidence type="ECO:0000313" key="3">
    <source>
        <dbReference type="Proteomes" id="UP000193689"/>
    </source>
</evidence>
<dbReference type="OrthoDB" id="4148767at2759"/>
<feature type="transmembrane region" description="Helical" evidence="1">
    <location>
        <begin position="13"/>
        <end position="36"/>
    </location>
</feature>
<protein>
    <submittedName>
        <fullName evidence="2">Uncharacterized protein</fullName>
    </submittedName>
</protein>
<evidence type="ECO:0000313" key="2">
    <source>
        <dbReference type="EMBL" id="ORY71490.1"/>
    </source>
</evidence>
<organism evidence="2 3">
    <name type="scientific">Pseudomassariella vexata</name>
    <dbReference type="NCBI Taxonomy" id="1141098"/>
    <lineage>
        <taxon>Eukaryota</taxon>
        <taxon>Fungi</taxon>
        <taxon>Dikarya</taxon>
        <taxon>Ascomycota</taxon>
        <taxon>Pezizomycotina</taxon>
        <taxon>Sordariomycetes</taxon>
        <taxon>Xylariomycetidae</taxon>
        <taxon>Amphisphaeriales</taxon>
        <taxon>Pseudomassariaceae</taxon>
        <taxon>Pseudomassariella</taxon>
    </lineage>
</organism>
<comment type="caution">
    <text evidence="2">The sequence shown here is derived from an EMBL/GenBank/DDBJ whole genome shotgun (WGS) entry which is preliminary data.</text>
</comment>
<keyword evidence="1" id="KW-1133">Transmembrane helix</keyword>
<sequence>MADFPDSLTWLDFVLGVFSFVITVLNLLALYANMVATIQAAPRQMRDALGNLRQQICEEREALQHQTSHSRHRHRFGYSTAAEILPLAYSDQTLALHYMTLRDLWIQFKGLERPFLVASDMRAEAIHRGDLWCEDDFDDEKVRYDIERHGEAGSFADWKSLYRCDFVHRFIWWQSKEDVKKLADMVQKVMLRRMEREVTQTRLMIMQIRGNHPDECVDENGVRDKDETNEKIHQSKTAQSVTRAHNFELFIR</sequence>
<dbReference type="InParanoid" id="A0A1Y2EIW3"/>
<dbReference type="AlphaFoldDB" id="A0A1Y2EIW3"/>
<dbReference type="EMBL" id="MCFJ01000001">
    <property type="protein sequence ID" value="ORY71490.1"/>
    <property type="molecule type" value="Genomic_DNA"/>
</dbReference>
<dbReference type="GeneID" id="63779440"/>
<proteinExistence type="predicted"/>
<dbReference type="Proteomes" id="UP000193689">
    <property type="component" value="Unassembled WGS sequence"/>
</dbReference>
<keyword evidence="1" id="KW-0812">Transmembrane</keyword>
<accession>A0A1Y2EIW3</accession>
<gene>
    <name evidence="2" type="ORF">BCR38DRAFT_479983</name>
</gene>
<keyword evidence="1" id="KW-0472">Membrane</keyword>
<name>A0A1Y2EIW3_9PEZI</name>
<evidence type="ECO:0000256" key="1">
    <source>
        <dbReference type="SAM" id="Phobius"/>
    </source>
</evidence>